<organism evidence="1 2">
    <name type="scientific">Halpernia frigidisoli</name>
    <dbReference type="NCBI Taxonomy" id="1125876"/>
    <lineage>
        <taxon>Bacteria</taxon>
        <taxon>Pseudomonadati</taxon>
        <taxon>Bacteroidota</taxon>
        <taxon>Flavobacteriia</taxon>
        <taxon>Flavobacteriales</taxon>
        <taxon>Weeksellaceae</taxon>
        <taxon>Chryseobacterium group</taxon>
        <taxon>Halpernia</taxon>
    </lineage>
</organism>
<reference evidence="1 2" key="1">
    <citation type="submission" date="2016-10" db="EMBL/GenBank/DDBJ databases">
        <authorList>
            <person name="de Groot N.N."/>
        </authorList>
    </citation>
    <scope>NUCLEOTIDE SEQUENCE [LARGE SCALE GENOMIC DNA]</scope>
    <source>
        <strain evidence="1 2">DSM 26000</strain>
    </source>
</reference>
<keyword evidence="2" id="KW-1185">Reference proteome</keyword>
<dbReference type="Gene3D" id="3.30.870.10">
    <property type="entry name" value="Endonuclease Chain A"/>
    <property type="match status" value="1"/>
</dbReference>
<proteinExistence type="predicted"/>
<protein>
    <recommendedName>
        <fullName evidence="3">Phospholipase D-like domain-containing protein</fullName>
    </recommendedName>
</protein>
<evidence type="ECO:0000313" key="1">
    <source>
        <dbReference type="EMBL" id="SFH81776.1"/>
    </source>
</evidence>
<sequence length="258" mass="30190">MTLIEDAEEEIILVSPYVSISGWTKMKKCLERAVKRNVKITFFARENAKQDLSFIKQIGINLILVMDLHAKLYLNENCGIITSQNISQYSDTNSIDIGYVTENISERKELIDFIKKYVGSIDPEKKDSIAEKIAQKDIVEKIELGEIEVEYLYNRLRTKYPYCKFKKTSTYVFCGDILSFADVMIDNELTIKFRNSSMNFEKTLSKFETFNFKNYSLERLSTHKTFYYITFIPDNKSDFKKIVEDILEIIRLILKSDI</sequence>
<dbReference type="AlphaFoldDB" id="A0A1I3D514"/>
<dbReference type="OrthoDB" id="5500241at2"/>
<dbReference type="RefSeq" id="WP_090078369.1">
    <property type="nucleotide sequence ID" value="NZ_FOQT01000001.1"/>
</dbReference>
<dbReference type="EMBL" id="FOQT01000001">
    <property type="protein sequence ID" value="SFH81776.1"/>
    <property type="molecule type" value="Genomic_DNA"/>
</dbReference>
<dbReference type="SUPFAM" id="SSF56024">
    <property type="entry name" value="Phospholipase D/nuclease"/>
    <property type="match status" value="1"/>
</dbReference>
<name>A0A1I3D514_9FLAO</name>
<evidence type="ECO:0008006" key="3">
    <source>
        <dbReference type="Google" id="ProtNLM"/>
    </source>
</evidence>
<gene>
    <name evidence="1" type="ORF">SAMN05443292_0262</name>
</gene>
<evidence type="ECO:0000313" key="2">
    <source>
        <dbReference type="Proteomes" id="UP000198931"/>
    </source>
</evidence>
<dbReference type="Proteomes" id="UP000198931">
    <property type="component" value="Unassembled WGS sequence"/>
</dbReference>
<accession>A0A1I3D514</accession>
<dbReference type="STRING" id="1125876.SAMN05443292_0262"/>